<keyword evidence="2" id="KW-1185">Reference proteome</keyword>
<dbReference type="Proteomes" id="UP000219020">
    <property type="component" value="Unassembled WGS sequence"/>
</dbReference>
<comment type="caution">
    <text evidence="1">The sequence shown here is derived from an EMBL/GenBank/DDBJ whole genome shotgun (WGS) entry which is preliminary data.</text>
</comment>
<evidence type="ECO:0008006" key="3">
    <source>
        <dbReference type="Google" id="ProtNLM"/>
    </source>
</evidence>
<organism evidence="1 2">
    <name type="scientific">Candidatus Enterovibrio escicola</name>
    <dbReference type="NCBI Taxonomy" id="1927127"/>
    <lineage>
        <taxon>Bacteria</taxon>
        <taxon>Pseudomonadati</taxon>
        <taxon>Pseudomonadota</taxon>
        <taxon>Gammaproteobacteria</taxon>
        <taxon>Vibrionales</taxon>
        <taxon>Vibrionaceae</taxon>
        <taxon>Enterovibrio</taxon>
    </lineage>
</organism>
<reference evidence="2" key="1">
    <citation type="submission" date="2017-04" db="EMBL/GenBank/DDBJ databases">
        <title>Genome evolution of the luminous symbionts of deep sea anglerfish.</title>
        <authorList>
            <person name="Hendry T.A."/>
        </authorList>
    </citation>
    <scope>NUCLEOTIDE SEQUENCE [LARGE SCALE GENOMIC DNA]</scope>
</reference>
<accession>A0A2A5T6T7</accession>
<dbReference type="AlphaFoldDB" id="A0A2A5T6T7"/>
<protein>
    <recommendedName>
        <fullName evidence="3">Mobile element protein</fullName>
    </recommendedName>
</protein>
<proteinExistence type="predicted"/>
<name>A0A2A5T6T7_9GAMM</name>
<evidence type="ECO:0000313" key="1">
    <source>
        <dbReference type="EMBL" id="PCS23883.1"/>
    </source>
</evidence>
<dbReference type="EMBL" id="NBYY01000009">
    <property type="protein sequence ID" value="PCS23883.1"/>
    <property type="molecule type" value="Genomic_DNA"/>
</dbReference>
<gene>
    <name evidence="1" type="ORF">BTN49_0854</name>
</gene>
<evidence type="ECO:0000313" key="2">
    <source>
        <dbReference type="Proteomes" id="UP000219020"/>
    </source>
</evidence>
<sequence length="42" mass="4819">MISKYLCRSEVNYNAQVSEVLANMKTMKKVISLGMPIRQQTN</sequence>